<dbReference type="RefSeq" id="WP_196101754.1">
    <property type="nucleotide sequence ID" value="NZ_CP064942.1"/>
</dbReference>
<accession>A0A7S9LNV7</accession>
<dbReference type="Gene3D" id="3.40.50.2000">
    <property type="entry name" value="Glycogen Phosphorylase B"/>
    <property type="match status" value="2"/>
</dbReference>
<dbReference type="InterPro" id="IPR022623">
    <property type="entry name" value="Glyco_trans_4"/>
</dbReference>
<dbReference type="Pfam" id="PF00534">
    <property type="entry name" value="Glycos_transf_1"/>
    <property type="match status" value="1"/>
</dbReference>
<dbReference type="KEGG" id="poz:I0K15_12005"/>
<dbReference type="GO" id="GO:0009103">
    <property type="term" value="P:lipopolysaccharide biosynthetic process"/>
    <property type="evidence" value="ECO:0007669"/>
    <property type="project" value="TreeGrafter"/>
</dbReference>
<proteinExistence type="predicted"/>
<feature type="domain" description="Glycosyl transferase family 1" evidence="2">
    <location>
        <begin position="209"/>
        <end position="365"/>
    </location>
</feature>
<organism evidence="4 5">
    <name type="scientific">Pontivivens ytuae</name>
    <dbReference type="NCBI Taxonomy" id="2789856"/>
    <lineage>
        <taxon>Bacteria</taxon>
        <taxon>Pseudomonadati</taxon>
        <taxon>Pseudomonadota</taxon>
        <taxon>Alphaproteobacteria</taxon>
        <taxon>Rhodobacterales</taxon>
        <taxon>Paracoccaceae</taxon>
        <taxon>Pontivivens</taxon>
    </lineage>
</organism>
<evidence type="ECO:0000313" key="5">
    <source>
        <dbReference type="Proteomes" id="UP000594800"/>
    </source>
</evidence>
<protein>
    <submittedName>
        <fullName evidence="4">Glycosyltransferase family 4 protein</fullName>
    </submittedName>
</protein>
<dbReference type="EMBL" id="CP064942">
    <property type="protein sequence ID" value="QPH52543.1"/>
    <property type="molecule type" value="Genomic_DNA"/>
</dbReference>
<name>A0A7S9LNV7_9RHOB</name>
<keyword evidence="1 4" id="KW-0808">Transferase</keyword>
<dbReference type="Pfam" id="PF12000">
    <property type="entry name" value="Glyco_trans_4_3"/>
    <property type="match status" value="1"/>
</dbReference>
<gene>
    <name evidence="4" type="ORF">I0K15_12005</name>
</gene>
<dbReference type="PANTHER" id="PTHR46401:SF2">
    <property type="entry name" value="GLYCOSYLTRANSFERASE WBBK-RELATED"/>
    <property type="match status" value="1"/>
</dbReference>
<dbReference type="GO" id="GO:0016757">
    <property type="term" value="F:glycosyltransferase activity"/>
    <property type="evidence" value="ECO:0007669"/>
    <property type="project" value="InterPro"/>
</dbReference>
<evidence type="ECO:0000313" key="4">
    <source>
        <dbReference type="EMBL" id="QPH52543.1"/>
    </source>
</evidence>
<dbReference type="CDD" id="cd03818">
    <property type="entry name" value="GT4_ExpC-like"/>
    <property type="match status" value="1"/>
</dbReference>
<evidence type="ECO:0000256" key="1">
    <source>
        <dbReference type="ARBA" id="ARBA00022679"/>
    </source>
</evidence>
<feature type="domain" description="Glycosyl transferase family 4" evidence="3">
    <location>
        <begin position="26"/>
        <end position="191"/>
    </location>
</feature>
<evidence type="ECO:0000259" key="3">
    <source>
        <dbReference type="Pfam" id="PF12000"/>
    </source>
</evidence>
<evidence type="ECO:0000259" key="2">
    <source>
        <dbReference type="Pfam" id="PF00534"/>
    </source>
</evidence>
<dbReference type="PANTHER" id="PTHR46401">
    <property type="entry name" value="GLYCOSYLTRANSFERASE WBBK-RELATED"/>
    <property type="match status" value="1"/>
</dbReference>
<sequence>MNYLFLHQNAPAQFRHIAARLAKDQTNRVVYVTQPGKQRLAGVDHVEYRPHRTAHESTHHYLRPAETAVINGQGVAKALIALRDRGFEPDVVIGHPGWGETLFVKDIYPDVPLVSYCEFYYNARGANIGFDPEYPEHAEIAFRTRMRNAHHLVAAEAADALYAPTAWQRQQFPETLRDRIEVIHDGIDCSVVKPDAKATFDVAGGVLRAGDPVVTYVARNLEPYRGFHTFMRALPRILSERPDVQVVVVGGDEVSYGRAAPPGRTYRDLLTREVDLPEGRVHFLGKIPYAQYVRLLQISAVHIYLTYPFVLSWSCLEAMAAGCRIVGSRTAPVEEVITDGETGVLVDFFSADEVAERALEVLGREVPAVEDTLGAAARQTVMERFELQDCLDRLDALIAGVARRG</sequence>
<dbReference type="Proteomes" id="UP000594800">
    <property type="component" value="Chromosome"/>
</dbReference>
<dbReference type="SUPFAM" id="SSF53756">
    <property type="entry name" value="UDP-Glycosyltransferase/glycogen phosphorylase"/>
    <property type="match status" value="1"/>
</dbReference>
<keyword evidence="5" id="KW-1185">Reference proteome</keyword>
<dbReference type="AlphaFoldDB" id="A0A7S9LNV7"/>
<reference evidence="4 5" key="1">
    <citation type="submission" date="2020-11" db="EMBL/GenBank/DDBJ databases">
        <title>Description of Pontivivens ytuae sp. nov. isolated from deep sea sediment of Mariana Trench.</title>
        <authorList>
            <person name="Wang Z."/>
            <person name="Sun Q.-L."/>
            <person name="Xu X.-D."/>
            <person name="Tang Y.-Z."/>
            <person name="Zhang J."/>
        </authorList>
    </citation>
    <scope>NUCLEOTIDE SEQUENCE [LARGE SCALE GENOMIC DNA]</scope>
    <source>
        <strain evidence="4 5">MT2928</strain>
    </source>
</reference>
<dbReference type="InterPro" id="IPR001296">
    <property type="entry name" value="Glyco_trans_1"/>
</dbReference>